<evidence type="ECO:0000313" key="1">
    <source>
        <dbReference type="EMBL" id="OBS01538.1"/>
    </source>
</evidence>
<organism evidence="1 2">
    <name type="scientific">Mycobacterium gordonae</name>
    <dbReference type="NCBI Taxonomy" id="1778"/>
    <lineage>
        <taxon>Bacteria</taxon>
        <taxon>Bacillati</taxon>
        <taxon>Actinomycetota</taxon>
        <taxon>Actinomycetes</taxon>
        <taxon>Mycobacteriales</taxon>
        <taxon>Mycobacteriaceae</taxon>
        <taxon>Mycobacterium</taxon>
    </lineage>
</organism>
<name>A0A1A6BGU0_MYCGO</name>
<evidence type="ECO:0000313" key="2">
    <source>
        <dbReference type="Proteomes" id="UP000093757"/>
    </source>
</evidence>
<dbReference type="SUPFAM" id="SSF52833">
    <property type="entry name" value="Thioredoxin-like"/>
    <property type="match status" value="1"/>
</dbReference>
<dbReference type="OrthoDB" id="3572655at2"/>
<reference evidence="1 2" key="1">
    <citation type="submission" date="2016-06" db="EMBL/GenBank/DDBJ databases">
        <authorList>
            <person name="Kjaerup R.B."/>
            <person name="Dalgaard T.S."/>
            <person name="Juul-Madsen H.R."/>
        </authorList>
    </citation>
    <scope>NUCLEOTIDE SEQUENCE [LARGE SCALE GENOMIC DNA]</scope>
    <source>
        <strain evidence="1 2">1245752.6</strain>
    </source>
</reference>
<protein>
    <submittedName>
        <fullName evidence="1">Uncharacterized protein</fullName>
    </submittedName>
</protein>
<gene>
    <name evidence="1" type="ORF">A9W98_01390</name>
</gene>
<dbReference type="RefSeq" id="WP_065134180.1">
    <property type="nucleotide sequence ID" value="NZ_JANFXG010000079.1"/>
</dbReference>
<dbReference type="Gene3D" id="3.40.30.10">
    <property type="entry name" value="Glutaredoxin"/>
    <property type="match status" value="1"/>
</dbReference>
<dbReference type="InterPro" id="IPR053977">
    <property type="entry name" value="Rv2466c-like"/>
</dbReference>
<dbReference type="EMBL" id="MAEM01000268">
    <property type="protein sequence ID" value="OBS01538.1"/>
    <property type="molecule type" value="Genomic_DNA"/>
</dbReference>
<comment type="caution">
    <text evidence="1">The sequence shown here is derived from an EMBL/GenBank/DDBJ whole genome shotgun (WGS) entry which is preliminary data.</text>
</comment>
<dbReference type="Proteomes" id="UP000093757">
    <property type="component" value="Unassembled WGS sequence"/>
</dbReference>
<dbReference type="Pfam" id="PF22234">
    <property type="entry name" value="Rv2466c-like"/>
    <property type="match status" value="1"/>
</dbReference>
<proteinExistence type="predicted"/>
<accession>A0A1A6BGU0</accession>
<sequence length="198" mass="21986">MPDESTGATVTIWLDPVCPFSWNTARWLKAVADKTGVVVDWRLMSLSVLNEGRELPPKQQARMHDSERIGRLMAAIRDQHGNAGLEAAYFAFAERYLDRSESIDDRLVRQVLDAVKSWDVTAEVLSDSTWDELVRRSHQAAQDALGETGGSPIMRINGHTFFGPVLTAPPDPESVETLFDAVASLAAIPQFAQLQRPR</sequence>
<dbReference type="AlphaFoldDB" id="A0A1A6BGU0"/>
<dbReference type="InterPro" id="IPR036249">
    <property type="entry name" value="Thioredoxin-like_sf"/>
</dbReference>